<evidence type="ECO:0000256" key="6">
    <source>
        <dbReference type="ARBA" id="ARBA00023136"/>
    </source>
</evidence>
<keyword evidence="6 7" id="KW-0472">Membrane</keyword>
<dbReference type="GO" id="GO:0016020">
    <property type="term" value="C:membrane"/>
    <property type="evidence" value="ECO:0007669"/>
    <property type="project" value="UniProtKB-SubCell"/>
</dbReference>
<evidence type="ECO:0000259" key="8">
    <source>
        <dbReference type="Pfam" id="PF01694"/>
    </source>
</evidence>
<keyword evidence="4 7" id="KW-0812">Transmembrane</keyword>
<dbReference type="GO" id="GO:0004252">
    <property type="term" value="F:serine-type endopeptidase activity"/>
    <property type="evidence" value="ECO:0007669"/>
    <property type="project" value="InterPro"/>
</dbReference>
<dbReference type="InterPro" id="IPR035952">
    <property type="entry name" value="Rhomboid-like_sf"/>
</dbReference>
<dbReference type="InterPro" id="IPR022764">
    <property type="entry name" value="Peptidase_S54_rhomboid_dom"/>
</dbReference>
<keyword evidence="2" id="KW-1003">Cell membrane</keyword>
<dbReference type="PANTHER" id="PTHR43066">
    <property type="entry name" value="RHOMBOID-RELATED PROTEIN"/>
    <property type="match status" value="1"/>
</dbReference>
<keyword evidence="10" id="KW-1185">Reference proteome</keyword>
<feature type="transmembrane region" description="Helical" evidence="7">
    <location>
        <begin position="43"/>
        <end position="63"/>
    </location>
</feature>
<gene>
    <name evidence="9" type="ORF">D3P05_19600</name>
</gene>
<dbReference type="GO" id="GO:0006508">
    <property type="term" value="P:proteolysis"/>
    <property type="evidence" value="ECO:0007669"/>
    <property type="project" value="UniProtKB-KW"/>
</dbReference>
<reference evidence="10" key="1">
    <citation type="submission" date="2018-09" db="EMBL/GenBank/DDBJ databases">
        <title>Paracoccus onubensis nov. sp. a moderate halophilic bacterium isolated from Gruta de las Maravillas (Aracena, Spain).</title>
        <authorList>
            <person name="Jurado V."/>
            <person name="Gutierrez-Patricio S."/>
            <person name="Gonzalez-Pimentel J.L."/>
            <person name="Miller A.Z."/>
            <person name="Laiz L."/>
            <person name="Saiz-Jimenez C."/>
        </authorList>
    </citation>
    <scope>NUCLEOTIDE SEQUENCE [LARGE SCALE GENOMIC DNA]</scope>
    <source>
        <strain evidence="10">DSM 26381</strain>
    </source>
</reference>
<dbReference type="PANTHER" id="PTHR43066:SF26">
    <property type="entry name" value="RHOMBOID PROTEASE GLPG"/>
    <property type="match status" value="1"/>
</dbReference>
<feature type="transmembrane region" description="Helical" evidence="7">
    <location>
        <begin position="12"/>
        <end position="31"/>
    </location>
</feature>
<organism evidence="9 10">
    <name type="scientific">Paracoccus siganidrum</name>
    <dbReference type="NCBI Taxonomy" id="1276757"/>
    <lineage>
        <taxon>Bacteria</taxon>
        <taxon>Pseudomonadati</taxon>
        <taxon>Pseudomonadota</taxon>
        <taxon>Alphaproteobacteria</taxon>
        <taxon>Rhodobacterales</taxon>
        <taxon>Paracoccaceae</taxon>
        <taxon>Paracoccus</taxon>
    </lineage>
</organism>
<feature type="transmembrane region" description="Helical" evidence="7">
    <location>
        <begin position="104"/>
        <end position="123"/>
    </location>
</feature>
<dbReference type="RefSeq" id="WP_119900474.1">
    <property type="nucleotide sequence ID" value="NZ_QNRC01000007.1"/>
</dbReference>
<comment type="subcellular location">
    <subcellularLocation>
        <location evidence="1">Membrane</location>
        <topology evidence="1">Multi-pass membrane protein</topology>
    </subcellularLocation>
</comment>
<sequence length="212" mass="22277">MTMSENAPQFPRWVSAIILLCCLAEGLLLLADTLGWAQARNGAVLYGAFWSVLMHGGLGVFPGQGAAMFLTYGFLHAGLLHLGMNMVSLAAVARELWRLMPARLMALSYAASQVAAAATYGWMDPAGGPMIGASGAVFGLAGALFGYGGIWRFRTGRSMRPVWRAVAVVLGLNVALTLMMPQIAWQAHLGGAVAGLLVGLVAAGFRVARTAR</sequence>
<evidence type="ECO:0000256" key="3">
    <source>
        <dbReference type="ARBA" id="ARBA00022519"/>
    </source>
</evidence>
<dbReference type="AlphaFoldDB" id="A0A418ZY78"/>
<accession>A0A418ZY78</accession>
<proteinExistence type="predicted"/>
<comment type="caution">
    <text evidence="9">The sequence shown here is derived from an EMBL/GenBank/DDBJ whole genome shotgun (WGS) entry which is preliminary data.</text>
</comment>
<dbReference type="Pfam" id="PF01694">
    <property type="entry name" value="Rhomboid"/>
    <property type="match status" value="1"/>
</dbReference>
<dbReference type="SUPFAM" id="SSF144091">
    <property type="entry name" value="Rhomboid-like"/>
    <property type="match status" value="1"/>
</dbReference>
<keyword evidence="9" id="KW-0645">Protease</keyword>
<feature type="transmembrane region" description="Helical" evidence="7">
    <location>
        <begin position="189"/>
        <end position="208"/>
    </location>
</feature>
<evidence type="ECO:0000313" key="9">
    <source>
        <dbReference type="EMBL" id="RJL05441.1"/>
    </source>
</evidence>
<dbReference type="OrthoDB" id="9797190at2"/>
<keyword evidence="9" id="KW-0378">Hydrolase</keyword>
<keyword evidence="5 7" id="KW-1133">Transmembrane helix</keyword>
<evidence type="ECO:0000313" key="10">
    <source>
        <dbReference type="Proteomes" id="UP000283587"/>
    </source>
</evidence>
<feature type="transmembrane region" description="Helical" evidence="7">
    <location>
        <begin position="69"/>
        <end position="92"/>
    </location>
</feature>
<dbReference type="Gene3D" id="1.20.1540.10">
    <property type="entry name" value="Rhomboid-like"/>
    <property type="match status" value="1"/>
</dbReference>
<protein>
    <submittedName>
        <fullName evidence="9">Rhomboid family intramembrane serine protease</fullName>
    </submittedName>
</protein>
<dbReference type="EMBL" id="QZEW01000112">
    <property type="protein sequence ID" value="RJL05441.1"/>
    <property type="molecule type" value="Genomic_DNA"/>
</dbReference>
<feature type="transmembrane region" description="Helical" evidence="7">
    <location>
        <begin position="162"/>
        <end position="183"/>
    </location>
</feature>
<dbReference type="Proteomes" id="UP000283587">
    <property type="component" value="Unassembled WGS sequence"/>
</dbReference>
<evidence type="ECO:0000256" key="4">
    <source>
        <dbReference type="ARBA" id="ARBA00022692"/>
    </source>
</evidence>
<evidence type="ECO:0000256" key="5">
    <source>
        <dbReference type="ARBA" id="ARBA00022989"/>
    </source>
</evidence>
<evidence type="ECO:0000256" key="7">
    <source>
        <dbReference type="SAM" id="Phobius"/>
    </source>
</evidence>
<feature type="transmembrane region" description="Helical" evidence="7">
    <location>
        <begin position="129"/>
        <end position="150"/>
    </location>
</feature>
<evidence type="ECO:0000256" key="2">
    <source>
        <dbReference type="ARBA" id="ARBA00022475"/>
    </source>
</evidence>
<keyword evidence="3" id="KW-0997">Cell inner membrane</keyword>
<name>A0A418ZY78_9RHOB</name>
<feature type="domain" description="Peptidase S54 rhomboid" evidence="8">
    <location>
        <begin position="69"/>
        <end position="202"/>
    </location>
</feature>
<evidence type="ECO:0000256" key="1">
    <source>
        <dbReference type="ARBA" id="ARBA00004141"/>
    </source>
</evidence>